<dbReference type="AlphaFoldDB" id="A0A0E9R8T2"/>
<organism evidence="1">
    <name type="scientific">Anguilla anguilla</name>
    <name type="common">European freshwater eel</name>
    <name type="synonym">Muraena anguilla</name>
    <dbReference type="NCBI Taxonomy" id="7936"/>
    <lineage>
        <taxon>Eukaryota</taxon>
        <taxon>Metazoa</taxon>
        <taxon>Chordata</taxon>
        <taxon>Craniata</taxon>
        <taxon>Vertebrata</taxon>
        <taxon>Euteleostomi</taxon>
        <taxon>Actinopterygii</taxon>
        <taxon>Neopterygii</taxon>
        <taxon>Teleostei</taxon>
        <taxon>Anguilliformes</taxon>
        <taxon>Anguillidae</taxon>
        <taxon>Anguilla</taxon>
    </lineage>
</organism>
<reference evidence="1" key="2">
    <citation type="journal article" date="2015" name="Fish Shellfish Immunol.">
        <title>Early steps in the European eel (Anguilla anguilla)-Vibrio vulnificus interaction in the gills: Role of the RtxA13 toxin.</title>
        <authorList>
            <person name="Callol A."/>
            <person name="Pajuelo D."/>
            <person name="Ebbesson L."/>
            <person name="Teles M."/>
            <person name="MacKenzie S."/>
            <person name="Amaro C."/>
        </authorList>
    </citation>
    <scope>NUCLEOTIDE SEQUENCE</scope>
</reference>
<dbReference type="EMBL" id="GBXM01083702">
    <property type="protein sequence ID" value="JAH24875.1"/>
    <property type="molecule type" value="Transcribed_RNA"/>
</dbReference>
<accession>A0A0E9R8T2</accession>
<evidence type="ECO:0000313" key="1">
    <source>
        <dbReference type="EMBL" id="JAH24875.1"/>
    </source>
</evidence>
<proteinExistence type="predicted"/>
<reference evidence="1" key="1">
    <citation type="submission" date="2014-11" db="EMBL/GenBank/DDBJ databases">
        <authorList>
            <person name="Amaro Gonzalez C."/>
        </authorList>
    </citation>
    <scope>NUCLEOTIDE SEQUENCE</scope>
</reference>
<protein>
    <submittedName>
        <fullName evidence="1">Uncharacterized protein</fullName>
    </submittedName>
</protein>
<sequence length="28" mass="3288">MIGIRIISNYLYHNTLPRTNISVVLWPC</sequence>
<name>A0A0E9R8T2_ANGAN</name>